<organism evidence="2 3">
    <name type="scientific">Micromonospora inyonensis</name>
    <dbReference type="NCBI Taxonomy" id="47866"/>
    <lineage>
        <taxon>Bacteria</taxon>
        <taxon>Bacillati</taxon>
        <taxon>Actinomycetota</taxon>
        <taxon>Actinomycetes</taxon>
        <taxon>Micromonosporales</taxon>
        <taxon>Micromonosporaceae</taxon>
        <taxon>Micromonospora</taxon>
    </lineage>
</organism>
<name>A0A1C6RFC7_9ACTN</name>
<dbReference type="EMBL" id="FMHU01000001">
    <property type="protein sequence ID" value="SCL15867.1"/>
    <property type="molecule type" value="Genomic_DNA"/>
</dbReference>
<protein>
    <submittedName>
        <fullName evidence="2">Uncharacterized protein</fullName>
    </submittedName>
</protein>
<evidence type="ECO:0000313" key="3">
    <source>
        <dbReference type="Proteomes" id="UP000198906"/>
    </source>
</evidence>
<feature type="compositionally biased region" description="Basic residues" evidence="1">
    <location>
        <begin position="209"/>
        <end position="219"/>
    </location>
</feature>
<feature type="compositionally biased region" description="Basic residues" evidence="1">
    <location>
        <begin position="147"/>
        <end position="157"/>
    </location>
</feature>
<dbReference type="InterPro" id="IPR011990">
    <property type="entry name" value="TPR-like_helical_dom_sf"/>
</dbReference>
<dbReference type="AlphaFoldDB" id="A0A1C6RFC7"/>
<feature type="region of interest" description="Disordered" evidence="1">
    <location>
        <begin position="204"/>
        <end position="231"/>
    </location>
</feature>
<dbReference type="Proteomes" id="UP000198906">
    <property type="component" value="Unassembled WGS sequence"/>
</dbReference>
<evidence type="ECO:0000313" key="2">
    <source>
        <dbReference type="EMBL" id="SCL15867.1"/>
    </source>
</evidence>
<feature type="region of interest" description="Disordered" evidence="1">
    <location>
        <begin position="147"/>
        <end position="175"/>
    </location>
</feature>
<proteinExistence type="predicted"/>
<accession>A0A1C6RFC7</accession>
<reference evidence="3" key="1">
    <citation type="submission" date="2016-06" db="EMBL/GenBank/DDBJ databases">
        <authorList>
            <person name="Varghese N."/>
        </authorList>
    </citation>
    <scope>NUCLEOTIDE SEQUENCE [LARGE SCALE GENOMIC DNA]</scope>
    <source>
        <strain evidence="3">DSM 46123</strain>
    </source>
</reference>
<keyword evidence="3" id="KW-1185">Reference proteome</keyword>
<evidence type="ECO:0000256" key="1">
    <source>
        <dbReference type="SAM" id="MobiDB-lite"/>
    </source>
</evidence>
<dbReference type="Gene3D" id="1.25.40.10">
    <property type="entry name" value="Tetratricopeptide repeat domain"/>
    <property type="match status" value="1"/>
</dbReference>
<dbReference type="SUPFAM" id="SSF48452">
    <property type="entry name" value="TPR-like"/>
    <property type="match status" value="1"/>
</dbReference>
<dbReference type="STRING" id="47866.GA0074694_1397"/>
<sequence length="241" mass="26416">MNVSDEAAALEAEMEQYPDERGEILLEAADAWRRAGRLDRAADLLSRLITDGGEDGCYAMVQLAEVRFEQGDIDEAHDVLDRLAHDAATNDGHCTLVAELLAERGDLRAALRWYDRAVARLSTDELRALSGPDGWTRMSSVMIRGRREVRRPGRRVPSRSGGQGPLQRDPSGGAHDRLAATAQLPMLVRIDSQVQKVLRPSGLSGALRRAARPSRRSPTCHRSCGGRGSRSPATVAVWFAR</sequence>
<gene>
    <name evidence="2" type="ORF">GA0074694_1397</name>
</gene>